<dbReference type="PROSITE" id="PS00138">
    <property type="entry name" value="SUBTILASE_SER"/>
    <property type="match status" value="1"/>
</dbReference>
<dbReference type="GeneID" id="36597918"/>
<dbReference type="PANTHER" id="PTHR43399">
    <property type="entry name" value="SUBTILISIN-RELATED"/>
    <property type="match status" value="1"/>
</dbReference>
<dbReference type="PROSITE" id="PS51892">
    <property type="entry name" value="SUBTILASE"/>
    <property type="match status" value="1"/>
</dbReference>
<evidence type="ECO:0000313" key="13">
    <source>
        <dbReference type="Proteomes" id="UP000241546"/>
    </source>
</evidence>
<feature type="chain" id="PRO_5015735823" evidence="9">
    <location>
        <begin position="19"/>
        <end position="893"/>
    </location>
</feature>
<evidence type="ECO:0000259" key="11">
    <source>
        <dbReference type="Pfam" id="PF06280"/>
    </source>
</evidence>
<accession>A0A2T4BGE9</accession>
<feature type="domain" description="C5a peptidase/Subtilisin-like protease SBT2-like Fn3-like" evidence="11">
    <location>
        <begin position="615"/>
        <end position="712"/>
    </location>
</feature>
<keyword evidence="13" id="KW-1185">Reference proteome</keyword>
<dbReference type="InterPro" id="IPR000209">
    <property type="entry name" value="Peptidase_S8/S53_dom"/>
</dbReference>
<evidence type="ECO:0000313" key="12">
    <source>
        <dbReference type="EMBL" id="PTB68404.1"/>
    </source>
</evidence>
<name>A0A2T4BGE9_9HYPO</name>
<evidence type="ECO:0000256" key="9">
    <source>
        <dbReference type="SAM" id="SignalP"/>
    </source>
</evidence>
<dbReference type="InterPro" id="IPR023827">
    <property type="entry name" value="Peptidase_S8_Asp-AS"/>
</dbReference>
<evidence type="ECO:0000256" key="1">
    <source>
        <dbReference type="ARBA" id="ARBA00011073"/>
    </source>
</evidence>
<evidence type="ECO:0000256" key="7">
    <source>
        <dbReference type="PROSITE-ProRule" id="PRU01240"/>
    </source>
</evidence>
<dbReference type="GO" id="GO:0016020">
    <property type="term" value="C:membrane"/>
    <property type="evidence" value="ECO:0007669"/>
    <property type="project" value="InterPro"/>
</dbReference>
<keyword evidence="2 7" id="KW-0645">Protease</keyword>
<feature type="signal peptide" evidence="9">
    <location>
        <begin position="1"/>
        <end position="18"/>
    </location>
</feature>
<dbReference type="PANTHER" id="PTHR43399:SF4">
    <property type="entry name" value="CELL WALL-ASSOCIATED PROTEASE"/>
    <property type="match status" value="1"/>
</dbReference>
<evidence type="ECO:0000256" key="5">
    <source>
        <dbReference type="ARBA" id="ARBA00022825"/>
    </source>
</evidence>
<keyword evidence="5 7" id="KW-0720">Serine protease</keyword>
<organism evidence="12 13">
    <name type="scientific">Trichoderma citrinoviride</name>
    <dbReference type="NCBI Taxonomy" id="58853"/>
    <lineage>
        <taxon>Eukaryota</taxon>
        <taxon>Fungi</taxon>
        <taxon>Dikarya</taxon>
        <taxon>Ascomycota</taxon>
        <taxon>Pezizomycotina</taxon>
        <taxon>Sordariomycetes</taxon>
        <taxon>Hypocreomycetidae</taxon>
        <taxon>Hypocreales</taxon>
        <taxon>Hypocreaceae</taxon>
        <taxon>Trichoderma</taxon>
    </lineage>
</organism>
<evidence type="ECO:0000259" key="10">
    <source>
        <dbReference type="Pfam" id="PF00082"/>
    </source>
</evidence>
<proteinExistence type="inferred from homology"/>
<evidence type="ECO:0000256" key="8">
    <source>
        <dbReference type="RuleBase" id="RU003355"/>
    </source>
</evidence>
<dbReference type="InterPro" id="IPR036852">
    <property type="entry name" value="Peptidase_S8/S53_dom_sf"/>
</dbReference>
<sequence>MFTLLILLLPLTAILVAGSLNEAGSAFIIELDEKATTLDAFAQNTRDITYKVRHVFNTPGVFTGISIDVSGSNDLEGIKERLDTISGVIGVAKVLQYELPSSKGNFTVPQDDISSLMRRGSDSDPEDLGYTLRMGGVDKVHAMGNKGKGVKIGFIDTGIYYKHPALGGGFGDGKKIAGGYSFITDDGDEVEGSDPFSDCAQSDHATHVAGILGMDPLQYPEGLPISGVAPEASLYAYRIYSCGDIGGARRGGESDLVIKAMLKAMEDGVDILSIVAQSLREAGIAMIVAMGNDASNYIDGNNLYLQTLPSELSSVISVGSIANSEYPLVFTAQDSYGTHVPFASLKPISAPEGLDVYVPPGDTCGSFDWEGIYNDIEAQGGNINATIIAVRVAESCQLSTITCCGSIIPPYLLGFFSAGTNPYLKDHESILPYRFNAGATRALTIIEPDADTFYANYEKAGGYMKYRLFFNNSTYTSTPQYLAGIVDGFSDWGPIRLTYELKPEISAPGGHILSTLPESIGSYGILSGTSMSTPYIAGCFALVKSQFPDLSIDEILALLQMTARPTPWAFDTTMLATTAQQGAGLVNVYDAITSSTRIYPGQLAVTDNNRTSFGLVNITVENNGEATQTYKLGHRGAGYVKENNGYMETNQLPNFGTPTWYSPTFVLEPGESKEVAIRLSYPPLAVPITRLPLFSGFIDVIPSTGANLSIPYIGPAYSPYNIDHIFYSAPTDTLPGQPYMRFGNGSTDSYDFGFSSITSSGTYTLSVVVTNWSNLLRADIVPANTTLAAHFYSDNATVPADYEYLPSAEKLSSTLFNGEPSYGNLWKSETLNSPSASVFLQGTGFTVSTDSGANVTLGNGDYRLFFSVLRWGGDGTLLEDYDTWLGPIVRFQD</sequence>
<evidence type="ECO:0000256" key="6">
    <source>
        <dbReference type="PIRSR" id="PIRSR615500-1"/>
    </source>
</evidence>
<dbReference type="Proteomes" id="UP000241546">
    <property type="component" value="Unassembled WGS sequence"/>
</dbReference>
<feature type="active site" description="Charge relay system" evidence="6 7">
    <location>
        <position position="204"/>
    </location>
</feature>
<dbReference type="PROSITE" id="PS00136">
    <property type="entry name" value="SUBTILASE_ASP"/>
    <property type="match status" value="1"/>
</dbReference>
<dbReference type="InterPro" id="IPR051048">
    <property type="entry name" value="Peptidase_S8/S53_subtilisin"/>
</dbReference>
<dbReference type="EMBL" id="KZ680209">
    <property type="protein sequence ID" value="PTB68404.1"/>
    <property type="molecule type" value="Genomic_DNA"/>
</dbReference>
<dbReference type="PRINTS" id="PR00723">
    <property type="entry name" value="SUBTILISIN"/>
</dbReference>
<dbReference type="SUPFAM" id="SSF52743">
    <property type="entry name" value="Subtilisin-like"/>
    <property type="match status" value="1"/>
</dbReference>
<dbReference type="Pfam" id="PF00082">
    <property type="entry name" value="Peptidase_S8"/>
    <property type="match status" value="1"/>
</dbReference>
<evidence type="ECO:0000256" key="4">
    <source>
        <dbReference type="ARBA" id="ARBA00022801"/>
    </source>
</evidence>
<feature type="active site" description="Charge relay system" evidence="6 7">
    <location>
        <position position="530"/>
    </location>
</feature>
<dbReference type="RefSeq" id="XP_024751724.1">
    <property type="nucleotide sequence ID" value="XM_024889800.1"/>
</dbReference>
<dbReference type="AlphaFoldDB" id="A0A2T4BGE9"/>
<protein>
    <submittedName>
        <fullName evidence="12">Subtilisin-like protein</fullName>
    </submittedName>
</protein>
<reference evidence="13" key="1">
    <citation type="submission" date="2016-07" db="EMBL/GenBank/DDBJ databases">
        <title>Multiple horizontal gene transfer events from other fungi enriched the ability of initially mycotrophic Trichoderma (Ascomycota) to feed on dead plant biomass.</title>
        <authorList>
            <consortium name="DOE Joint Genome Institute"/>
            <person name="Atanasova L."/>
            <person name="Chenthamara K."/>
            <person name="Zhang J."/>
            <person name="Grujic M."/>
            <person name="Henrissat B."/>
            <person name="Kuo A."/>
            <person name="Aerts A."/>
            <person name="Salamov A."/>
            <person name="Lipzen A."/>
            <person name="Labutti K."/>
            <person name="Barry K."/>
            <person name="Miao Y."/>
            <person name="Rahimi M.J."/>
            <person name="Shen Q."/>
            <person name="Grigoriev I.V."/>
            <person name="Kubicek C.P."/>
            <person name="Druzhinina I.S."/>
        </authorList>
    </citation>
    <scope>NUCLEOTIDE SEQUENCE [LARGE SCALE GENOMIC DNA]</scope>
    <source>
        <strain evidence="13">TUCIM 6016</strain>
    </source>
</reference>
<dbReference type="Pfam" id="PF06280">
    <property type="entry name" value="fn3_5"/>
    <property type="match status" value="1"/>
</dbReference>
<dbReference type="GO" id="GO:0006508">
    <property type="term" value="P:proteolysis"/>
    <property type="evidence" value="ECO:0007669"/>
    <property type="project" value="UniProtKB-KW"/>
</dbReference>
<dbReference type="InterPro" id="IPR010435">
    <property type="entry name" value="C5a/SBT2-like_Fn3"/>
</dbReference>
<feature type="active site" description="Charge relay system" evidence="6 7">
    <location>
        <position position="156"/>
    </location>
</feature>
<feature type="domain" description="Peptidase S8/S53" evidence="10">
    <location>
        <begin position="147"/>
        <end position="570"/>
    </location>
</feature>
<keyword evidence="3 9" id="KW-0732">Signal</keyword>
<gene>
    <name evidence="12" type="ORF">BBK36DRAFT_1112366</name>
</gene>
<dbReference type="OrthoDB" id="10256524at2759"/>
<keyword evidence="4 7" id="KW-0378">Hydrolase</keyword>
<evidence type="ECO:0000256" key="2">
    <source>
        <dbReference type="ARBA" id="ARBA00022670"/>
    </source>
</evidence>
<dbReference type="InterPro" id="IPR023828">
    <property type="entry name" value="Peptidase_S8_Ser-AS"/>
</dbReference>
<dbReference type="GO" id="GO:0004252">
    <property type="term" value="F:serine-type endopeptidase activity"/>
    <property type="evidence" value="ECO:0007669"/>
    <property type="project" value="UniProtKB-UniRule"/>
</dbReference>
<comment type="similarity">
    <text evidence="1 7 8">Belongs to the peptidase S8 family.</text>
</comment>
<dbReference type="Gene3D" id="3.40.50.200">
    <property type="entry name" value="Peptidase S8/S53 domain"/>
    <property type="match status" value="2"/>
</dbReference>
<dbReference type="InterPro" id="IPR015500">
    <property type="entry name" value="Peptidase_S8_subtilisin-rel"/>
</dbReference>
<evidence type="ECO:0000256" key="3">
    <source>
        <dbReference type="ARBA" id="ARBA00022729"/>
    </source>
</evidence>